<proteinExistence type="predicted"/>
<name>A0A381S148_9ZZZZ</name>
<accession>A0A381S148</accession>
<gene>
    <name evidence="1" type="ORF">METZ01_LOCUS50656</name>
</gene>
<evidence type="ECO:0000313" key="1">
    <source>
        <dbReference type="EMBL" id="SUZ97802.1"/>
    </source>
</evidence>
<dbReference type="AlphaFoldDB" id="A0A381S148"/>
<reference evidence="1" key="1">
    <citation type="submission" date="2018-05" db="EMBL/GenBank/DDBJ databases">
        <authorList>
            <person name="Lanie J.A."/>
            <person name="Ng W.-L."/>
            <person name="Kazmierczak K.M."/>
            <person name="Andrzejewski T.M."/>
            <person name="Davidsen T.M."/>
            <person name="Wayne K.J."/>
            <person name="Tettelin H."/>
            <person name="Glass J.I."/>
            <person name="Rusch D."/>
            <person name="Podicherti R."/>
            <person name="Tsui H.-C.T."/>
            <person name="Winkler M.E."/>
        </authorList>
    </citation>
    <scope>NUCLEOTIDE SEQUENCE</scope>
</reference>
<dbReference type="EMBL" id="UINC01002543">
    <property type="protein sequence ID" value="SUZ97802.1"/>
    <property type="molecule type" value="Genomic_DNA"/>
</dbReference>
<protein>
    <submittedName>
        <fullName evidence="1">Uncharacterized protein</fullName>
    </submittedName>
</protein>
<organism evidence="1">
    <name type="scientific">marine metagenome</name>
    <dbReference type="NCBI Taxonomy" id="408172"/>
    <lineage>
        <taxon>unclassified sequences</taxon>
        <taxon>metagenomes</taxon>
        <taxon>ecological metagenomes</taxon>
    </lineage>
</organism>
<sequence>MAEKVKSTGVTKESGFLYYLDKNGNVSRTKMARGSNKGGNAEVVANAGVNRESGWLYFIDKDGDVSRAKMARGR</sequence>